<reference evidence="8 9" key="1">
    <citation type="submission" date="2014-04" db="EMBL/GenBank/DDBJ databases">
        <title>Draft genome sequence of Bacillus azotoformans MEV2011, a (co-) denitrifying strain unable to grow in the presence of oxygen.</title>
        <authorList>
            <person name="Nielsen M."/>
            <person name="Schreiber L."/>
            <person name="Finster K."/>
            <person name="Schramm A."/>
        </authorList>
    </citation>
    <scope>NUCLEOTIDE SEQUENCE [LARGE SCALE GENOMIC DNA]</scope>
    <source>
        <strain evidence="8 9">MEV2011</strain>
    </source>
</reference>
<evidence type="ECO:0000256" key="1">
    <source>
        <dbReference type="ARBA" id="ARBA00009441"/>
    </source>
</evidence>
<accession>A0A072NI58</accession>
<evidence type="ECO:0000256" key="2">
    <source>
        <dbReference type="ARBA" id="ARBA00021315"/>
    </source>
</evidence>
<evidence type="ECO:0000313" key="8">
    <source>
        <dbReference type="EMBL" id="KEF37394.1"/>
    </source>
</evidence>
<dbReference type="PANTHER" id="PTHR11059:SF0">
    <property type="entry name" value="DNA REPAIR PROTEIN RECN"/>
    <property type="match status" value="1"/>
</dbReference>
<evidence type="ECO:0000313" key="9">
    <source>
        <dbReference type="Proteomes" id="UP000027936"/>
    </source>
</evidence>
<evidence type="ECO:0000256" key="7">
    <source>
        <dbReference type="ARBA" id="ARBA00033408"/>
    </source>
</evidence>
<evidence type="ECO:0000256" key="3">
    <source>
        <dbReference type="ARBA" id="ARBA00022741"/>
    </source>
</evidence>
<keyword evidence="6" id="KW-0234">DNA repair</keyword>
<evidence type="ECO:0000256" key="6">
    <source>
        <dbReference type="ARBA" id="ARBA00023204"/>
    </source>
</evidence>
<dbReference type="Proteomes" id="UP000027936">
    <property type="component" value="Unassembled WGS sequence"/>
</dbReference>
<keyword evidence="5" id="KW-0067">ATP-binding</keyword>
<dbReference type="InterPro" id="IPR004604">
    <property type="entry name" value="DNA_recomb/repair_RecN"/>
</dbReference>
<keyword evidence="3" id="KW-0547">Nucleotide-binding</keyword>
<comment type="caution">
    <text evidence="8">The sequence shown here is derived from an EMBL/GenBank/DDBJ whole genome shotgun (WGS) entry which is preliminary data.</text>
</comment>
<dbReference type="InterPro" id="IPR027417">
    <property type="entry name" value="P-loop_NTPase"/>
</dbReference>
<evidence type="ECO:0000256" key="4">
    <source>
        <dbReference type="ARBA" id="ARBA00022763"/>
    </source>
</evidence>
<dbReference type="GO" id="GO:0006310">
    <property type="term" value="P:DNA recombination"/>
    <property type="evidence" value="ECO:0007669"/>
    <property type="project" value="InterPro"/>
</dbReference>
<sequence>MADAHLYISKETKGDRTVTSISELQSEEKVKEVARMISGVEITDLTKRHASELLQLANQMKVGASTE</sequence>
<gene>
    <name evidence="8" type="ORF">M670_03431</name>
</gene>
<dbReference type="EMBL" id="JJRY01000015">
    <property type="protein sequence ID" value="KEF37394.1"/>
    <property type="molecule type" value="Genomic_DNA"/>
</dbReference>
<name>A0A072NI58_SCHAZ</name>
<organism evidence="8 9">
    <name type="scientific">Schinkia azotoformans MEV2011</name>
    <dbReference type="NCBI Taxonomy" id="1348973"/>
    <lineage>
        <taxon>Bacteria</taxon>
        <taxon>Bacillati</taxon>
        <taxon>Bacillota</taxon>
        <taxon>Bacilli</taxon>
        <taxon>Bacillales</taxon>
        <taxon>Bacillaceae</taxon>
        <taxon>Calidifontibacillus/Schinkia group</taxon>
        <taxon>Schinkia</taxon>
    </lineage>
</organism>
<dbReference type="PATRIC" id="fig|1348973.3.peg.3308"/>
<proteinExistence type="inferred from homology"/>
<dbReference type="GO" id="GO:0043590">
    <property type="term" value="C:bacterial nucleoid"/>
    <property type="evidence" value="ECO:0007669"/>
    <property type="project" value="TreeGrafter"/>
</dbReference>
<protein>
    <recommendedName>
        <fullName evidence="2">DNA repair protein RecN</fullName>
    </recommendedName>
    <alternativeName>
        <fullName evidence="7">Recombination protein N</fullName>
    </alternativeName>
</protein>
<keyword evidence="4" id="KW-0227">DNA damage</keyword>
<dbReference type="GO" id="GO:0005524">
    <property type="term" value="F:ATP binding"/>
    <property type="evidence" value="ECO:0007669"/>
    <property type="project" value="UniProtKB-KW"/>
</dbReference>
<dbReference type="AlphaFoldDB" id="A0A072NI58"/>
<dbReference type="PANTHER" id="PTHR11059">
    <property type="entry name" value="DNA REPAIR PROTEIN RECN"/>
    <property type="match status" value="1"/>
</dbReference>
<dbReference type="GO" id="GO:0009432">
    <property type="term" value="P:SOS response"/>
    <property type="evidence" value="ECO:0007669"/>
    <property type="project" value="TreeGrafter"/>
</dbReference>
<comment type="similarity">
    <text evidence="1">Belongs to the RecN family.</text>
</comment>
<dbReference type="GO" id="GO:0006281">
    <property type="term" value="P:DNA repair"/>
    <property type="evidence" value="ECO:0007669"/>
    <property type="project" value="UniProtKB-KW"/>
</dbReference>
<dbReference type="Gene3D" id="3.40.50.300">
    <property type="entry name" value="P-loop containing nucleotide triphosphate hydrolases"/>
    <property type="match status" value="1"/>
</dbReference>
<evidence type="ECO:0000256" key="5">
    <source>
        <dbReference type="ARBA" id="ARBA00022840"/>
    </source>
</evidence>